<reference evidence="2" key="1">
    <citation type="submission" date="2020-10" db="EMBL/GenBank/DDBJ databases">
        <authorList>
            <person name="Gilroy R."/>
        </authorList>
    </citation>
    <scope>NUCLEOTIDE SEQUENCE</scope>
    <source>
        <strain evidence="2">G3-3990</strain>
    </source>
</reference>
<reference evidence="2" key="2">
    <citation type="journal article" date="2021" name="PeerJ">
        <title>Extensive microbial diversity within the chicken gut microbiome revealed by metagenomics and culture.</title>
        <authorList>
            <person name="Gilroy R."/>
            <person name="Ravi A."/>
            <person name="Getino M."/>
            <person name="Pursley I."/>
            <person name="Horton D.L."/>
            <person name="Alikhan N.F."/>
            <person name="Baker D."/>
            <person name="Gharbi K."/>
            <person name="Hall N."/>
            <person name="Watson M."/>
            <person name="Adriaenssens E.M."/>
            <person name="Foster-Nyarko E."/>
            <person name="Jarju S."/>
            <person name="Secka A."/>
            <person name="Antonio M."/>
            <person name="Oren A."/>
            <person name="Chaudhuri R.R."/>
            <person name="La Ragione R."/>
            <person name="Hildebrand F."/>
            <person name="Pallen M.J."/>
        </authorList>
    </citation>
    <scope>NUCLEOTIDE SEQUENCE</scope>
    <source>
        <strain evidence="2">G3-3990</strain>
    </source>
</reference>
<dbReference type="Pfam" id="PF00491">
    <property type="entry name" value="Arginase"/>
    <property type="match status" value="1"/>
</dbReference>
<proteinExistence type="inferred from homology"/>
<sequence length="260" mass="30334">MSEQIPLIMDFTGVYRDEPFFMQHDFRWLDCRDLRGTSCYCDEEAVKQLRERMAAYSPCGIHLIDSGNYHYVSKLWTDRLERPFSLVLFDHHPDMQPSLFEELLSCGCWVRTMLDENRYLRKVCIVGAAESLKKETEGYGERLLYYSEQTLEHEEAWRLFSDFHLLGDVYVSVDKDVLSPEYAATNWNQGSMTLEQLKRLLAVVLSNNRVIGMDICGELNAVAHDWQYACGERLNGNTNEALLRFLKEMLQSRGNEKRMA</sequence>
<dbReference type="Gene3D" id="3.40.800.10">
    <property type="entry name" value="Ureohydrolase domain"/>
    <property type="match status" value="1"/>
</dbReference>
<comment type="similarity">
    <text evidence="1">Belongs to the arginase family.</text>
</comment>
<dbReference type="AlphaFoldDB" id="A0A9D9HVX6"/>
<dbReference type="EMBL" id="JADIMG010000098">
    <property type="protein sequence ID" value="MBO8460783.1"/>
    <property type="molecule type" value="Genomic_DNA"/>
</dbReference>
<dbReference type="GO" id="GO:0008783">
    <property type="term" value="F:agmatinase activity"/>
    <property type="evidence" value="ECO:0007669"/>
    <property type="project" value="TreeGrafter"/>
</dbReference>
<protein>
    <submittedName>
        <fullName evidence="2">Arginase family protein</fullName>
    </submittedName>
</protein>
<accession>A0A9D9HVX6</accession>
<gene>
    <name evidence="2" type="ORF">IAA73_10720</name>
</gene>
<dbReference type="PANTHER" id="PTHR11358:SF41">
    <property type="entry name" value="ARGINASE"/>
    <property type="match status" value="1"/>
</dbReference>
<evidence type="ECO:0000256" key="1">
    <source>
        <dbReference type="PROSITE-ProRule" id="PRU00742"/>
    </source>
</evidence>
<organism evidence="2 3">
    <name type="scientific">Candidatus Gallipaludibacter merdavium</name>
    <dbReference type="NCBI Taxonomy" id="2840839"/>
    <lineage>
        <taxon>Bacteria</taxon>
        <taxon>Pseudomonadati</taxon>
        <taxon>Bacteroidota</taxon>
        <taxon>Bacteroidia</taxon>
        <taxon>Bacteroidales</taxon>
        <taxon>Candidatus Gallipaludibacter</taxon>
    </lineage>
</organism>
<dbReference type="GO" id="GO:0046872">
    <property type="term" value="F:metal ion binding"/>
    <property type="evidence" value="ECO:0007669"/>
    <property type="project" value="InterPro"/>
</dbReference>
<dbReference type="PROSITE" id="PS51409">
    <property type="entry name" value="ARGINASE_2"/>
    <property type="match status" value="1"/>
</dbReference>
<dbReference type="GO" id="GO:0033389">
    <property type="term" value="P:putrescine biosynthetic process from arginine, via agmatine"/>
    <property type="evidence" value="ECO:0007669"/>
    <property type="project" value="TreeGrafter"/>
</dbReference>
<dbReference type="InterPro" id="IPR023696">
    <property type="entry name" value="Ureohydrolase_dom_sf"/>
</dbReference>
<name>A0A9D9HVX6_9BACT</name>
<comment type="caution">
    <text evidence="2">The sequence shown here is derived from an EMBL/GenBank/DDBJ whole genome shotgun (WGS) entry which is preliminary data.</text>
</comment>
<dbReference type="InterPro" id="IPR006035">
    <property type="entry name" value="Ureohydrolase"/>
</dbReference>
<evidence type="ECO:0000313" key="2">
    <source>
        <dbReference type="EMBL" id="MBO8460783.1"/>
    </source>
</evidence>
<dbReference type="PANTHER" id="PTHR11358">
    <property type="entry name" value="ARGINASE/AGMATINASE"/>
    <property type="match status" value="1"/>
</dbReference>
<dbReference type="SUPFAM" id="SSF52768">
    <property type="entry name" value="Arginase/deacetylase"/>
    <property type="match status" value="1"/>
</dbReference>
<dbReference type="Proteomes" id="UP000823641">
    <property type="component" value="Unassembled WGS sequence"/>
</dbReference>
<evidence type="ECO:0000313" key="3">
    <source>
        <dbReference type="Proteomes" id="UP000823641"/>
    </source>
</evidence>